<keyword evidence="10" id="KW-1185">Reference proteome</keyword>
<evidence type="ECO:0000313" key="10">
    <source>
        <dbReference type="Proteomes" id="UP000254051"/>
    </source>
</evidence>
<keyword evidence="2 7" id="KW-0813">Transport</keyword>
<keyword evidence="6 7" id="KW-0472">Membrane</keyword>
<dbReference type="GO" id="GO:0055085">
    <property type="term" value="P:transmembrane transport"/>
    <property type="evidence" value="ECO:0007669"/>
    <property type="project" value="InterPro"/>
</dbReference>
<feature type="transmembrane region" description="Helical" evidence="7">
    <location>
        <begin position="53"/>
        <end position="75"/>
    </location>
</feature>
<dbReference type="InterPro" id="IPR051393">
    <property type="entry name" value="ABC_transporter_permease"/>
</dbReference>
<gene>
    <name evidence="9" type="ORF">SAMN05216529_12320</name>
</gene>
<name>A0A316AB73_9FIRM</name>
<dbReference type="PANTHER" id="PTHR30193">
    <property type="entry name" value="ABC TRANSPORTER PERMEASE PROTEIN"/>
    <property type="match status" value="1"/>
</dbReference>
<feature type="transmembrane region" description="Helical" evidence="7">
    <location>
        <begin position="87"/>
        <end position="108"/>
    </location>
</feature>
<comment type="similarity">
    <text evidence="7">Belongs to the binding-protein-dependent transport system permease family.</text>
</comment>
<dbReference type="EMBL" id="UHJJ01000023">
    <property type="protein sequence ID" value="SUQ16178.1"/>
    <property type="molecule type" value="Genomic_DNA"/>
</dbReference>
<reference evidence="10" key="1">
    <citation type="submission" date="2017-07" db="EMBL/GenBank/DDBJ databases">
        <authorList>
            <person name="Varghese N."/>
            <person name="Submissions S."/>
        </authorList>
    </citation>
    <scope>NUCLEOTIDE SEQUENCE [LARGE SCALE GENOMIC DNA]</scope>
    <source>
        <strain evidence="10">NLAE-zl-C134</strain>
    </source>
</reference>
<dbReference type="Proteomes" id="UP000254051">
    <property type="component" value="Unassembled WGS sequence"/>
</dbReference>
<dbReference type="Gene3D" id="1.10.3720.10">
    <property type="entry name" value="MetI-like"/>
    <property type="match status" value="1"/>
</dbReference>
<evidence type="ECO:0000313" key="9">
    <source>
        <dbReference type="EMBL" id="SUQ16178.1"/>
    </source>
</evidence>
<evidence type="ECO:0000256" key="3">
    <source>
        <dbReference type="ARBA" id="ARBA00022475"/>
    </source>
</evidence>
<dbReference type="AlphaFoldDB" id="A0A316AB73"/>
<evidence type="ECO:0000256" key="7">
    <source>
        <dbReference type="RuleBase" id="RU363032"/>
    </source>
</evidence>
<dbReference type="CDD" id="cd06261">
    <property type="entry name" value="TM_PBP2"/>
    <property type="match status" value="1"/>
</dbReference>
<keyword evidence="5 7" id="KW-1133">Transmembrane helix</keyword>
<evidence type="ECO:0000259" key="8">
    <source>
        <dbReference type="PROSITE" id="PS50928"/>
    </source>
</evidence>
<proteinExistence type="inferred from homology"/>
<feature type="transmembrane region" description="Helical" evidence="7">
    <location>
        <begin position="234"/>
        <end position="258"/>
    </location>
</feature>
<accession>A0A316AB73</accession>
<dbReference type="GO" id="GO:0005886">
    <property type="term" value="C:plasma membrane"/>
    <property type="evidence" value="ECO:0007669"/>
    <property type="project" value="UniProtKB-SubCell"/>
</dbReference>
<feature type="transmembrane region" description="Helical" evidence="7">
    <location>
        <begin position="135"/>
        <end position="157"/>
    </location>
</feature>
<feature type="domain" description="ABC transmembrane type-1" evidence="8">
    <location>
        <begin position="49"/>
        <end position="260"/>
    </location>
</feature>
<dbReference type="PANTHER" id="PTHR30193:SF37">
    <property type="entry name" value="INNER MEMBRANE ABC TRANSPORTER PERMEASE PROTEIN YCJO"/>
    <property type="match status" value="1"/>
</dbReference>
<evidence type="ECO:0000256" key="4">
    <source>
        <dbReference type="ARBA" id="ARBA00022692"/>
    </source>
</evidence>
<protein>
    <submittedName>
        <fullName evidence="9">Raffinose/stachyose/melibiose transport system permease protein</fullName>
    </submittedName>
</protein>
<evidence type="ECO:0000256" key="2">
    <source>
        <dbReference type="ARBA" id="ARBA00022448"/>
    </source>
</evidence>
<organism evidence="9 10">
    <name type="scientific">Faecalicatena contorta</name>
    <dbReference type="NCBI Taxonomy" id="39482"/>
    <lineage>
        <taxon>Bacteria</taxon>
        <taxon>Bacillati</taxon>
        <taxon>Bacillota</taxon>
        <taxon>Clostridia</taxon>
        <taxon>Lachnospirales</taxon>
        <taxon>Lachnospiraceae</taxon>
        <taxon>Faecalicatena</taxon>
    </lineage>
</organism>
<dbReference type="InterPro" id="IPR035906">
    <property type="entry name" value="MetI-like_sf"/>
</dbReference>
<sequence>MVIFTVFFLLPMVISFFFSMTVWDFNSFTFCGFDNFKTFFSDTSLSSSIKNTLIYAILTCGLKVILAFFLAVFLTSKIKTKNFLRSVVFFPNLISTIAVGITFCALMHPSKGLINQVITMLSGTGMDWLGNTKTALYAVILTDVWKGVGVATVIFIAGMQSIDKTYYEAASIDGATGWEQLKAITVPLSRPAMNSVIILAFISGMRTFDLIWAMTGGGPGYVTEVMASTVYKQYAAGFYGLSTAGNVIMFILIAILAFPLQKFLLSREVD</sequence>
<dbReference type="InterPro" id="IPR000515">
    <property type="entry name" value="MetI-like"/>
</dbReference>
<keyword evidence="4 7" id="KW-0812">Transmembrane</keyword>
<evidence type="ECO:0000256" key="5">
    <source>
        <dbReference type="ARBA" id="ARBA00022989"/>
    </source>
</evidence>
<dbReference type="SUPFAM" id="SSF161098">
    <property type="entry name" value="MetI-like"/>
    <property type="match status" value="1"/>
</dbReference>
<dbReference type="PROSITE" id="PS50928">
    <property type="entry name" value="ABC_TM1"/>
    <property type="match status" value="1"/>
</dbReference>
<keyword evidence="3" id="KW-1003">Cell membrane</keyword>
<dbReference type="Pfam" id="PF00528">
    <property type="entry name" value="BPD_transp_1"/>
    <property type="match status" value="1"/>
</dbReference>
<evidence type="ECO:0000256" key="1">
    <source>
        <dbReference type="ARBA" id="ARBA00004651"/>
    </source>
</evidence>
<evidence type="ECO:0000256" key="6">
    <source>
        <dbReference type="ARBA" id="ARBA00023136"/>
    </source>
</evidence>
<comment type="subcellular location">
    <subcellularLocation>
        <location evidence="1 7">Cell membrane</location>
        <topology evidence="1 7">Multi-pass membrane protein</topology>
    </subcellularLocation>
</comment>